<proteinExistence type="predicted"/>
<evidence type="ECO:0000313" key="2">
    <source>
        <dbReference type="EMBL" id="CAC5369585.1"/>
    </source>
</evidence>
<feature type="transmembrane region" description="Helical" evidence="1">
    <location>
        <begin position="198"/>
        <end position="216"/>
    </location>
</feature>
<keyword evidence="1" id="KW-0812">Transmembrane</keyword>
<reference evidence="2 3" key="1">
    <citation type="submission" date="2020-06" db="EMBL/GenBank/DDBJ databases">
        <authorList>
            <person name="Li R."/>
            <person name="Bekaert M."/>
        </authorList>
    </citation>
    <scope>NUCLEOTIDE SEQUENCE [LARGE SCALE GENOMIC DNA]</scope>
    <source>
        <strain evidence="3">wild</strain>
    </source>
</reference>
<dbReference type="AlphaFoldDB" id="A0A6J8AKZ7"/>
<sequence length="229" mass="26095">MVTAITVVYSVVIKRMHDRVQKVHPLRTSLSTRRYSSQNNENTKSICASVRSSIHSNAQSNTISSENPCLVESSETATCSKHHLNTALDWKKSLSEQSRLEHTRQSKIKNKYELRRMEVRPCVSMGIERQSGLQTKSDEATITRKEESLGRKKRFRNNVITLGVIIVITYVSVLPKCVLSSIMLAAPGLMLDKPKLHLIKGFLLINSLLDPYIYILRIKGFREKLKLWS</sequence>
<feature type="transmembrane region" description="Helical" evidence="1">
    <location>
        <begin position="159"/>
        <end position="186"/>
    </location>
</feature>
<evidence type="ECO:0000313" key="3">
    <source>
        <dbReference type="Proteomes" id="UP000507470"/>
    </source>
</evidence>
<gene>
    <name evidence="2" type="ORF">MCOR_8728</name>
</gene>
<dbReference type="Proteomes" id="UP000507470">
    <property type="component" value="Unassembled WGS sequence"/>
</dbReference>
<keyword evidence="1" id="KW-1133">Transmembrane helix</keyword>
<protein>
    <recommendedName>
        <fullName evidence="4">G-protein coupled receptors family 1 profile domain-containing protein</fullName>
    </recommendedName>
</protein>
<evidence type="ECO:0000256" key="1">
    <source>
        <dbReference type="SAM" id="Phobius"/>
    </source>
</evidence>
<dbReference type="Gene3D" id="1.20.1070.10">
    <property type="entry name" value="Rhodopsin 7-helix transmembrane proteins"/>
    <property type="match status" value="1"/>
</dbReference>
<organism evidence="2 3">
    <name type="scientific">Mytilus coruscus</name>
    <name type="common">Sea mussel</name>
    <dbReference type="NCBI Taxonomy" id="42192"/>
    <lineage>
        <taxon>Eukaryota</taxon>
        <taxon>Metazoa</taxon>
        <taxon>Spiralia</taxon>
        <taxon>Lophotrochozoa</taxon>
        <taxon>Mollusca</taxon>
        <taxon>Bivalvia</taxon>
        <taxon>Autobranchia</taxon>
        <taxon>Pteriomorphia</taxon>
        <taxon>Mytilida</taxon>
        <taxon>Mytiloidea</taxon>
        <taxon>Mytilidae</taxon>
        <taxon>Mytilinae</taxon>
        <taxon>Mytilus</taxon>
    </lineage>
</organism>
<keyword evidence="3" id="KW-1185">Reference proteome</keyword>
<name>A0A6J8AKZ7_MYTCO</name>
<dbReference type="OrthoDB" id="6113205at2759"/>
<dbReference type="EMBL" id="CACVKT020001607">
    <property type="protein sequence ID" value="CAC5369585.1"/>
    <property type="molecule type" value="Genomic_DNA"/>
</dbReference>
<accession>A0A6J8AKZ7</accession>
<evidence type="ECO:0008006" key="4">
    <source>
        <dbReference type="Google" id="ProtNLM"/>
    </source>
</evidence>
<keyword evidence="1" id="KW-0472">Membrane</keyword>
<dbReference type="SUPFAM" id="SSF81321">
    <property type="entry name" value="Family A G protein-coupled receptor-like"/>
    <property type="match status" value="1"/>
</dbReference>